<name>A0A7C9AW41_OPUST</name>
<reference evidence="1" key="1">
    <citation type="journal article" date="2013" name="J. Plant Res.">
        <title>Effect of fungi and light on seed germination of three Opuntia species from semiarid lands of central Mexico.</title>
        <authorList>
            <person name="Delgado-Sanchez P."/>
            <person name="Jimenez-Bremont J.F."/>
            <person name="Guerrero-Gonzalez Mde L."/>
            <person name="Flores J."/>
        </authorList>
    </citation>
    <scope>NUCLEOTIDE SEQUENCE</scope>
    <source>
        <tissue evidence="1">Cladode</tissue>
    </source>
</reference>
<dbReference type="EMBL" id="GISG01270470">
    <property type="protein sequence ID" value="MBA4676231.1"/>
    <property type="molecule type" value="Transcribed_RNA"/>
</dbReference>
<dbReference type="AlphaFoldDB" id="A0A7C9AW41"/>
<protein>
    <submittedName>
        <fullName evidence="1">Uncharacterized protein</fullName>
    </submittedName>
</protein>
<reference evidence="1" key="2">
    <citation type="submission" date="2020-07" db="EMBL/GenBank/DDBJ databases">
        <authorList>
            <person name="Vera ALvarez R."/>
            <person name="Arias-Moreno D.M."/>
            <person name="Jimenez-Jacinto V."/>
            <person name="Jimenez-Bremont J.F."/>
            <person name="Swaminathan K."/>
            <person name="Moose S.P."/>
            <person name="Guerrero-Gonzalez M.L."/>
            <person name="Marino-Ramirez L."/>
            <person name="Landsman D."/>
            <person name="Rodriguez-Kessler M."/>
            <person name="Delgado-Sanchez P."/>
        </authorList>
    </citation>
    <scope>NUCLEOTIDE SEQUENCE</scope>
    <source>
        <tissue evidence="1">Cladode</tissue>
    </source>
</reference>
<accession>A0A7C9AW41</accession>
<organism evidence="1">
    <name type="scientific">Opuntia streptacantha</name>
    <name type="common">Prickly pear cactus</name>
    <name type="synonym">Opuntia cardona</name>
    <dbReference type="NCBI Taxonomy" id="393608"/>
    <lineage>
        <taxon>Eukaryota</taxon>
        <taxon>Viridiplantae</taxon>
        <taxon>Streptophyta</taxon>
        <taxon>Embryophyta</taxon>
        <taxon>Tracheophyta</taxon>
        <taxon>Spermatophyta</taxon>
        <taxon>Magnoliopsida</taxon>
        <taxon>eudicotyledons</taxon>
        <taxon>Gunneridae</taxon>
        <taxon>Pentapetalae</taxon>
        <taxon>Caryophyllales</taxon>
        <taxon>Cactineae</taxon>
        <taxon>Cactaceae</taxon>
        <taxon>Opuntioideae</taxon>
        <taxon>Opuntia</taxon>
    </lineage>
</organism>
<proteinExistence type="predicted"/>
<evidence type="ECO:0000313" key="1">
    <source>
        <dbReference type="EMBL" id="MBA4676231.1"/>
    </source>
</evidence>
<sequence length="100" mass="11424">MSSYTLPWCNQEMLTTESEEGFKRLLITIQLNPHLPLLSHLSLTYLSLLFLQSHFMAPRRLRVSALVTLGIICKKSMEVACYQFCIYGPSGYWPLVKAAL</sequence>